<evidence type="ECO:0000313" key="2">
    <source>
        <dbReference type="WBParaSite" id="Csp11.Scaffold630.g17701.t1"/>
    </source>
</evidence>
<proteinExistence type="predicted"/>
<dbReference type="Proteomes" id="UP000095282">
    <property type="component" value="Unplaced"/>
</dbReference>
<organism evidence="1 2">
    <name type="scientific">Caenorhabditis tropicalis</name>
    <dbReference type="NCBI Taxonomy" id="1561998"/>
    <lineage>
        <taxon>Eukaryota</taxon>
        <taxon>Metazoa</taxon>
        <taxon>Ecdysozoa</taxon>
        <taxon>Nematoda</taxon>
        <taxon>Chromadorea</taxon>
        <taxon>Rhabditida</taxon>
        <taxon>Rhabditina</taxon>
        <taxon>Rhabditomorpha</taxon>
        <taxon>Rhabditoidea</taxon>
        <taxon>Rhabditidae</taxon>
        <taxon>Peloderinae</taxon>
        <taxon>Caenorhabditis</taxon>
    </lineage>
</organism>
<keyword evidence="1" id="KW-1185">Reference proteome</keyword>
<dbReference type="AlphaFoldDB" id="A0A1I7UNC5"/>
<reference evidence="2" key="1">
    <citation type="submission" date="2016-11" db="UniProtKB">
        <authorList>
            <consortium name="WormBaseParasite"/>
        </authorList>
    </citation>
    <scope>IDENTIFICATION</scope>
</reference>
<dbReference type="PANTHER" id="PTHR38618">
    <property type="entry name" value="PROTEIN CBG21701-RELATED"/>
    <property type="match status" value="1"/>
</dbReference>
<name>A0A1I7UNC5_9PELO</name>
<evidence type="ECO:0000313" key="1">
    <source>
        <dbReference type="Proteomes" id="UP000095282"/>
    </source>
</evidence>
<protein>
    <submittedName>
        <fullName evidence="2">Uncharacterized protein</fullName>
    </submittedName>
</protein>
<dbReference type="WBParaSite" id="Csp11.Scaffold630.g17701.t1">
    <property type="protein sequence ID" value="Csp11.Scaffold630.g17701.t1"/>
    <property type="gene ID" value="Csp11.Scaffold630.g17701"/>
</dbReference>
<accession>A0A1I7UNC5</accession>
<dbReference type="PANTHER" id="PTHR38618:SF2">
    <property type="entry name" value="F-BOX DOMAIN-CONTAINING PROTEIN-RELATED"/>
    <property type="match status" value="1"/>
</dbReference>
<sequence length="353" mass="40552">MEIALHINDDEEETAAELSEIELEDLVTTKFIEKSLGEDDGAVEKIETARAAGSPMEFCLSPIGREPDDFLLEEHPCLVRPIQEEVKIDEAVQLLNRILRSSEKDLKKYKNWEVFENSRRWKNTTRASESNLISSMLPLVDHRPTHLHVWCRRLIESDLTEIINNAFLLVDPPTQRSSLFRISLKTEMPLKQFLGQLGKMVSLSSDIQVKDTWVTALKQNQDGSNQKLITEEVGDFAELENKMMKINMIASVRIPFENVRKPFVSITVGYRNEFDCHGRRNKTITIEQHVTPLSGSQSNKRVTFGTPLIEAIHTFEIGENLPFHPLRFPHKIQNLIQFLESLDPSFTNVTFRK</sequence>
<dbReference type="eggNOG" id="ENOG502TG33">
    <property type="taxonomic scope" value="Eukaryota"/>
</dbReference>